<evidence type="ECO:0000313" key="3">
    <source>
        <dbReference type="EMBL" id="MFD1536706.1"/>
    </source>
</evidence>
<accession>A0ABW4G1R7</accession>
<evidence type="ECO:0000256" key="1">
    <source>
        <dbReference type="SAM" id="MobiDB-lite"/>
    </source>
</evidence>
<feature type="chain" id="PRO_5046282429" description="Secreted protein" evidence="2">
    <location>
        <begin position="32"/>
        <end position="250"/>
    </location>
</feature>
<evidence type="ECO:0008006" key="5">
    <source>
        <dbReference type="Google" id="ProtNLM"/>
    </source>
</evidence>
<evidence type="ECO:0000256" key="2">
    <source>
        <dbReference type="SAM" id="SignalP"/>
    </source>
</evidence>
<dbReference type="EMBL" id="JBHUCM010000005">
    <property type="protein sequence ID" value="MFD1536706.1"/>
    <property type="molecule type" value="Genomic_DNA"/>
</dbReference>
<protein>
    <recommendedName>
        <fullName evidence="5">Secreted protein</fullName>
    </recommendedName>
</protein>
<evidence type="ECO:0000313" key="4">
    <source>
        <dbReference type="Proteomes" id="UP001597097"/>
    </source>
</evidence>
<reference evidence="4" key="1">
    <citation type="journal article" date="2019" name="Int. J. Syst. Evol. Microbiol.">
        <title>The Global Catalogue of Microorganisms (GCM) 10K type strain sequencing project: providing services to taxonomists for standard genome sequencing and annotation.</title>
        <authorList>
            <consortium name="The Broad Institute Genomics Platform"/>
            <consortium name="The Broad Institute Genome Sequencing Center for Infectious Disease"/>
            <person name="Wu L."/>
            <person name="Ma J."/>
        </authorList>
    </citation>
    <scope>NUCLEOTIDE SEQUENCE [LARGE SCALE GENOMIC DNA]</scope>
    <source>
        <strain evidence="4">CGMCC 1.15399</strain>
    </source>
</reference>
<feature type="compositionally biased region" description="Pro residues" evidence="1">
    <location>
        <begin position="213"/>
        <end position="231"/>
    </location>
</feature>
<proteinExistence type="predicted"/>
<organism evidence="3 4">
    <name type="scientific">Nonomuraea guangzhouensis</name>
    <dbReference type="NCBI Taxonomy" id="1291555"/>
    <lineage>
        <taxon>Bacteria</taxon>
        <taxon>Bacillati</taxon>
        <taxon>Actinomycetota</taxon>
        <taxon>Actinomycetes</taxon>
        <taxon>Streptosporangiales</taxon>
        <taxon>Streptosporangiaceae</taxon>
        <taxon>Nonomuraea</taxon>
    </lineage>
</organism>
<feature type="region of interest" description="Disordered" evidence="1">
    <location>
        <begin position="211"/>
        <end position="250"/>
    </location>
</feature>
<feature type="compositionally biased region" description="Polar residues" evidence="1">
    <location>
        <begin position="241"/>
        <end position="250"/>
    </location>
</feature>
<name>A0ABW4G1R7_9ACTN</name>
<sequence>MKAPFRGWRHVLTTFLLVAATLVIGQGSAYADYPGNQCDDAAQDDIVTVSGETWICGYDGDIDDYIWKPEFEELGPPNYWIFSYGWATSSTGSYEHGTRSRMEFLPDGVHTGGDDFSYRNGSRWRTTHISENLLYYWDGSTWVQCGGTGQVSGSSSFTFAPTWGWGGACGESRYYATTAWSWQWTGSAWNGSSAWSGFVWVPCRGCLAAADKPPAPTGRPPAEPPQPPVGPPGRLKLRPPTGTTPQSLHM</sequence>
<dbReference type="RefSeq" id="WP_219530369.1">
    <property type="nucleotide sequence ID" value="NZ_JAHKRM010000008.1"/>
</dbReference>
<keyword evidence="2" id="KW-0732">Signal</keyword>
<keyword evidence="4" id="KW-1185">Reference proteome</keyword>
<gene>
    <name evidence="3" type="ORF">ACFSJ0_06660</name>
</gene>
<comment type="caution">
    <text evidence="3">The sequence shown here is derived from an EMBL/GenBank/DDBJ whole genome shotgun (WGS) entry which is preliminary data.</text>
</comment>
<feature type="signal peptide" evidence="2">
    <location>
        <begin position="1"/>
        <end position="31"/>
    </location>
</feature>
<dbReference type="Proteomes" id="UP001597097">
    <property type="component" value="Unassembled WGS sequence"/>
</dbReference>